<evidence type="ECO:0000313" key="2">
    <source>
        <dbReference type="EMBL" id="KAE8266358.1"/>
    </source>
</evidence>
<feature type="signal peptide" evidence="1">
    <location>
        <begin position="1"/>
        <end position="20"/>
    </location>
</feature>
<name>A0A8X7T3I2_9BASI</name>
<reference evidence="2" key="1">
    <citation type="submission" date="2016-04" db="EMBL/GenBank/DDBJ databases">
        <authorList>
            <person name="Nguyen H.D."/>
            <person name="Samba Siva P."/>
            <person name="Cullis J."/>
            <person name="Levesque C.A."/>
            <person name="Hambleton S."/>
        </authorList>
    </citation>
    <scope>NUCLEOTIDE SEQUENCE</scope>
    <source>
        <strain evidence="2">DAOMC 236422</strain>
    </source>
</reference>
<keyword evidence="3" id="KW-1185">Reference proteome</keyword>
<feature type="chain" id="PRO_5036460274" evidence="1">
    <location>
        <begin position="21"/>
        <end position="26"/>
    </location>
</feature>
<comment type="caution">
    <text evidence="2">The sequence shown here is derived from an EMBL/GenBank/DDBJ whole genome shotgun (WGS) entry which is preliminary data.</text>
</comment>
<sequence length="26" mass="2614">MKFSATFATLLAVLVASAAAAPHPDL</sequence>
<evidence type="ECO:0000256" key="1">
    <source>
        <dbReference type="SAM" id="SignalP"/>
    </source>
</evidence>
<keyword evidence="1" id="KW-0732">Signal</keyword>
<evidence type="ECO:0000313" key="3">
    <source>
        <dbReference type="Proteomes" id="UP000078113"/>
    </source>
</evidence>
<dbReference type="Proteomes" id="UP000078113">
    <property type="component" value="Unassembled WGS sequence"/>
</dbReference>
<proteinExistence type="predicted"/>
<protein>
    <submittedName>
        <fullName evidence="2">Uncharacterized protein</fullName>
    </submittedName>
</protein>
<feature type="non-terminal residue" evidence="2">
    <location>
        <position position="1"/>
    </location>
</feature>
<organism evidence="2 3">
    <name type="scientific">Tilletia walkeri</name>
    <dbReference type="NCBI Taxonomy" id="117179"/>
    <lineage>
        <taxon>Eukaryota</taxon>
        <taxon>Fungi</taxon>
        <taxon>Dikarya</taxon>
        <taxon>Basidiomycota</taxon>
        <taxon>Ustilaginomycotina</taxon>
        <taxon>Exobasidiomycetes</taxon>
        <taxon>Tilletiales</taxon>
        <taxon>Tilletiaceae</taxon>
        <taxon>Tilletia</taxon>
    </lineage>
</organism>
<dbReference type="AlphaFoldDB" id="A0A8X7T3I2"/>
<dbReference type="EMBL" id="LWDG02000345">
    <property type="protein sequence ID" value="KAE8266358.1"/>
    <property type="molecule type" value="Genomic_DNA"/>
</dbReference>
<reference evidence="2" key="2">
    <citation type="journal article" date="2019" name="IMA Fungus">
        <title>Genome sequencing and comparison of five Tilletia species to identify candidate genes for the detection of regulated species infecting wheat.</title>
        <authorList>
            <person name="Nguyen H.D.T."/>
            <person name="Sultana T."/>
            <person name="Kesanakurti P."/>
            <person name="Hambleton S."/>
        </authorList>
    </citation>
    <scope>NUCLEOTIDE SEQUENCE</scope>
    <source>
        <strain evidence="2">DAOMC 236422</strain>
    </source>
</reference>
<accession>A0A8X7T3I2</accession>
<gene>
    <name evidence="2" type="ORF">A4X09_0g5986</name>
</gene>